<comment type="caution">
    <text evidence="7">The sequence shown here is derived from an EMBL/GenBank/DDBJ whole genome shotgun (WGS) entry which is preliminary data.</text>
</comment>
<dbReference type="InterPro" id="IPR013604">
    <property type="entry name" value="7TM_chemorcpt"/>
</dbReference>
<feature type="transmembrane region" description="Helical" evidence="6">
    <location>
        <begin position="254"/>
        <end position="274"/>
    </location>
</feature>
<keyword evidence="8" id="KW-1185">Reference proteome</keyword>
<accession>A0A4C1WE33</accession>
<evidence type="ECO:0000256" key="4">
    <source>
        <dbReference type="ARBA" id="ARBA00022989"/>
    </source>
</evidence>
<proteinExistence type="predicted"/>
<keyword evidence="5 6" id="KW-0472">Membrane</keyword>
<organism evidence="7 8">
    <name type="scientific">Eumeta variegata</name>
    <name type="common">Bagworm moth</name>
    <name type="synonym">Eumeta japonica</name>
    <dbReference type="NCBI Taxonomy" id="151549"/>
    <lineage>
        <taxon>Eukaryota</taxon>
        <taxon>Metazoa</taxon>
        <taxon>Ecdysozoa</taxon>
        <taxon>Arthropoda</taxon>
        <taxon>Hexapoda</taxon>
        <taxon>Insecta</taxon>
        <taxon>Pterygota</taxon>
        <taxon>Neoptera</taxon>
        <taxon>Endopterygota</taxon>
        <taxon>Lepidoptera</taxon>
        <taxon>Glossata</taxon>
        <taxon>Ditrysia</taxon>
        <taxon>Tineoidea</taxon>
        <taxon>Psychidae</taxon>
        <taxon>Oiketicinae</taxon>
        <taxon>Eumeta</taxon>
    </lineage>
</organism>
<evidence type="ECO:0000313" key="7">
    <source>
        <dbReference type="EMBL" id="GBP48434.1"/>
    </source>
</evidence>
<dbReference type="GO" id="GO:0005886">
    <property type="term" value="C:plasma membrane"/>
    <property type="evidence" value="ECO:0007669"/>
    <property type="project" value="UniProtKB-SubCell"/>
</dbReference>
<evidence type="ECO:0000256" key="2">
    <source>
        <dbReference type="ARBA" id="ARBA00022475"/>
    </source>
</evidence>
<evidence type="ECO:0000256" key="6">
    <source>
        <dbReference type="SAM" id="Phobius"/>
    </source>
</evidence>
<protein>
    <recommendedName>
        <fullName evidence="9">Gustatory receptor</fullName>
    </recommendedName>
</protein>
<evidence type="ECO:0000256" key="5">
    <source>
        <dbReference type="ARBA" id="ARBA00023136"/>
    </source>
</evidence>
<dbReference type="Proteomes" id="UP000299102">
    <property type="component" value="Unassembled WGS sequence"/>
</dbReference>
<dbReference type="EMBL" id="BGZK01000524">
    <property type="protein sequence ID" value="GBP48434.1"/>
    <property type="molecule type" value="Genomic_DNA"/>
</dbReference>
<keyword evidence="3 6" id="KW-0812">Transmembrane</keyword>
<name>A0A4C1WE33_EUMVA</name>
<dbReference type="GO" id="GO:0050909">
    <property type="term" value="P:sensory perception of taste"/>
    <property type="evidence" value="ECO:0007669"/>
    <property type="project" value="InterPro"/>
</dbReference>
<evidence type="ECO:0000256" key="3">
    <source>
        <dbReference type="ARBA" id="ARBA00022692"/>
    </source>
</evidence>
<dbReference type="AlphaFoldDB" id="A0A4C1WE33"/>
<dbReference type="OrthoDB" id="7477935at2759"/>
<keyword evidence="2" id="KW-1003">Cell membrane</keyword>
<keyword evidence="4 6" id="KW-1133">Transmembrane helix</keyword>
<reference evidence="7 8" key="1">
    <citation type="journal article" date="2019" name="Commun. Biol.">
        <title>The bagworm genome reveals a unique fibroin gene that provides high tensile strength.</title>
        <authorList>
            <person name="Kono N."/>
            <person name="Nakamura H."/>
            <person name="Ohtoshi R."/>
            <person name="Tomita M."/>
            <person name="Numata K."/>
            <person name="Arakawa K."/>
        </authorList>
    </citation>
    <scope>NUCLEOTIDE SEQUENCE [LARGE SCALE GENOMIC DNA]</scope>
</reference>
<evidence type="ECO:0000313" key="8">
    <source>
        <dbReference type="Proteomes" id="UP000299102"/>
    </source>
</evidence>
<evidence type="ECO:0000256" key="1">
    <source>
        <dbReference type="ARBA" id="ARBA00004651"/>
    </source>
</evidence>
<gene>
    <name evidence="7" type="ORF">EVAR_32836_1</name>
</gene>
<evidence type="ECO:0008006" key="9">
    <source>
        <dbReference type="Google" id="ProtNLM"/>
    </source>
</evidence>
<comment type="subcellular location">
    <subcellularLocation>
        <location evidence="1">Cell membrane</location>
        <topology evidence="1">Multi-pass membrane protein</topology>
    </subcellularLocation>
</comment>
<dbReference type="Pfam" id="PF08395">
    <property type="entry name" value="7tm_7"/>
    <property type="match status" value="1"/>
</dbReference>
<sequence length="276" mass="32568">MHVLSRKIEQYWTRNPDITGPIKELDDYLNMYWQLMDCFKSVELLTKNLRIDELHVKRFRVNCRLDREVYEIRQEYLRERRIVSRWTPHDHTAQKRVQVGRWPDIQKSVRQAVTHPSTDHARRRLTSVIGREPVHSTWNSDITEPMKKLDDYLNMYWQLMDCFKSVEMLTKNLDPIGAVVVTCLENVHMALLTTLPGVMAAMIQSRVDRIKLALASRLYLSKDAAEVANVRRFLQFIELRPFEMRILRLIPVDMTLPFGLVSLCTTYLIALAQFHA</sequence>